<comment type="caution">
    <text evidence="2">The sequence shown here is derived from an EMBL/GenBank/DDBJ whole genome shotgun (WGS) entry which is preliminary data.</text>
</comment>
<evidence type="ECO:0000313" key="2">
    <source>
        <dbReference type="EMBL" id="KAK9881101.1"/>
    </source>
</evidence>
<sequence length="338" mass="39145">MSEISQENFDEILDLKRSSSNREIQQAFKVLATNCNFDKHTEISEKPTDFDMLTRKIQASSDKEVVYDSDFYDDLLRNLLTNDQKLDKPVKLKGKCGAPQDQYTKNNHITPDNSRNKGNINGNRTTIGVSNHTEISEEPIDFDMLTRKIRASSDKEVVYDSDFYDDLLRNFLTNDQKPEKPVKLEEKCCAPPCQCTDSNHITPDNIRKKGNTDCNRTTFGVSTHSKHRIRVTFTDTTHNPFRGCLGKKRLYCFLTNYGYIRGLSFNYGTKREALVDYEYRSAAELAINMESKYQNKFMKLEWENGPPPPSDDPVDEPNFSMYVPFYECVHYYVEKVET</sequence>
<feature type="compositionally biased region" description="Polar residues" evidence="1">
    <location>
        <begin position="101"/>
        <end position="119"/>
    </location>
</feature>
<keyword evidence="3" id="KW-1185">Reference proteome</keyword>
<proteinExistence type="predicted"/>
<reference evidence="2 3" key="1">
    <citation type="submission" date="2023-03" db="EMBL/GenBank/DDBJ databases">
        <title>Genome insight into feeding habits of ladybird beetles.</title>
        <authorList>
            <person name="Li H.-S."/>
            <person name="Huang Y.-H."/>
            <person name="Pang H."/>
        </authorList>
    </citation>
    <scope>NUCLEOTIDE SEQUENCE [LARGE SCALE GENOMIC DNA]</scope>
    <source>
        <strain evidence="2">SYSU_2023b</strain>
        <tissue evidence="2">Whole body</tissue>
    </source>
</reference>
<evidence type="ECO:0000256" key="1">
    <source>
        <dbReference type="SAM" id="MobiDB-lite"/>
    </source>
</evidence>
<feature type="region of interest" description="Disordered" evidence="1">
    <location>
        <begin position="98"/>
        <end position="119"/>
    </location>
</feature>
<dbReference type="InterPro" id="IPR012677">
    <property type="entry name" value="Nucleotide-bd_a/b_plait_sf"/>
</dbReference>
<dbReference type="Proteomes" id="UP001431783">
    <property type="component" value="Unassembled WGS sequence"/>
</dbReference>
<dbReference type="Gene3D" id="3.30.70.330">
    <property type="match status" value="1"/>
</dbReference>
<accession>A0AAW1UMS4</accession>
<protein>
    <submittedName>
        <fullName evidence="2">Uncharacterized protein</fullName>
    </submittedName>
</protein>
<evidence type="ECO:0000313" key="3">
    <source>
        <dbReference type="Proteomes" id="UP001431783"/>
    </source>
</evidence>
<gene>
    <name evidence="2" type="ORF">WA026_014444</name>
</gene>
<organism evidence="2 3">
    <name type="scientific">Henosepilachna vigintioctopunctata</name>
    <dbReference type="NCBI Taxonomy" id="420089"/>
    <lineage>
        <taxon>Eukaryota</taxon>
        <taxon>Metazoa</taxon>
        <taxon>Ecdysozoa</taxon>
        <taxon>Arthropoda</taxon>
        <taxon>Hexapoda</taxon>
        <taxon>Insecta</taxon>
        <taxon>Pterygota</taxon>
        <taxon>Neoptera</taxon>
        <taxon>Endopterygota</taxon>
        <taxon>Coleoptera</taxon>
        <taxon>Polyphaga</taxon>
        <taxon>Cucujiformia</taxon>
        <taxon>Coccinelloidea</taxon>
        <taxon>Coccinellidae</taxon>
        <taxon>Epilachninae</taxon>
        <taxon>Epilachnini</taxon>
        <taxon>Henosepilachna</taxon>
    </lineage>
</organism>
<dbReference type="AlphaFoldDB" id="A0AAW1UMS4"/>
<dbReference type="EMBL" id="JARQZJ010000067">
    <property type="protein sequence ID" value="KAK9881101.1"/>
    <property type="molecule type" value="Genomic_DNA"/>
</dbReference>
<name>A0AAW1UMS4_9CUCU</name>